<keyword evidence="3" id="KW-0285">Flavoprotein</keyword>
<evidence type="ECO:0000256" key="9">
    <source>
        <dbReference type="SAM" id="Phobius"/>
    </source>
</evidence>
<evidence type="ECO:0000256" key="1">
    <source>
        <dbReference type="ARBA" id="ARBA00005272"/>
    </source>
</evidence>
<evidence type="ECO:0000256" key="4">
    <source>
        <dbReference type="ARBA" id="ARBA00022827"/>
    </source>
</evidence>
<keyword evidence="13" id="KW-1185">Reference proteome</keyword>
<keyword evidence="5" id="KW-0809">Transit peptide</keyword>
<proteinExistence type="inferred from homology"/>
<evidence type="ECO:0000256" key="3">
    <source>
        <dbReference type="ARBA" id="ARBA00022630"/>
    </source>
</evidence>
<feature type="transmembrane region" description="Helical" evidence="9">
    <location>
        <begin position="377"/>
        <end position="394"/>
    </location>
</feature>
<protein>
    <recommendedName>
        <fullName evidence="2">NADH:ubiquinone reductase (non-electrogenic)</fullName>
        <ecNumber evidence="2">1.6.5.9</ecNumber>
    </recommendedName>
</protein>
<reference evidence="13" key="1">
    <citation type="journal article" date="2019" name="Int. J. Syst. Evol. Microbiol.">
        <title>The Global Catalogue of Microorganisms (GCM) 10K type strain sequencing project: providing services to taxonomists for standard genome sequencing and annotation.</title>
        <authorList>
            <consortium name="The Broad Institute Genomics Platform"/>
            <consortium name="The Broad Institute Genome Sequencing Center for Infectious Disease"/>
            <person name="Wu L."/>
            <person name="Ma J."/>
        </authorList>
    </citation>
    <scope>NUCLEOTIDE SEQUENCE [LARGE SCALE GENOMIC DNA]</scope>
    <source>
        <strain evidence="13">CGMCC 1.15288</strain>
    </source>
</reference>
<dbReference type="Pfam" id="PF22366">
    <property type="entry name" value="NDH2_C"/>
    <property type="match status" value="1"/>
</dbReference>
<evidence type="ECO:0000259" key="11">
    <source>
        <dbReference type="Pfam" id="PF22366"/>
    </source>
</evidence>
<dbReference type="Pfam" id="PF07992">
    <property type="entry name" value="Pyr_redox_2"/>
    <property type="match status" value="1"/>
</dbReference>
<evidence type="ECO:0000256" key="2">
    <source>
        <dbReference type="ARBA" id="ARBA00012637"/>
    </source>
</evidence>
<keyword evidence="6" id="KW-0560">Oxidoreductase</keyword>
<dbReference type="PANTHER" id="PTHR43706">
    <property type="entry name" value="NADH DEHYDROGENASE"/>
    <property type="match status" value="1"/>
</dbReference>
<evidence type="ECO:0000259" key="10">
    <source>
        <dbReference type="Pfam" id="PF07992"/>
    </source>
</evidence>
<organism evidence="12 13">
    <name type="scientific">Dyadobacter endophyticus</name>
    <dbReference type="NCBI Taxonomy" id="1749036"/>
    <lineage>
        <taxon>Bacteria</taxon>
        <taxon>Pseudomonadati</taxon>
        <taxon>Bacteroidota</taxon>
        <taxon>Cytophagia</taxon>
        <taxon>Cytophagales</taxon>
        <taxon>Spirosomataceae</taxon>
        <taxon>Dyadobacter</taxon>
    </lineage>
</organism>
<keyword evidence="7" id="KW-0520">NAD</keyword>
<keyword evidence="9" id="KW-1133">Transmembrane helix</keyword>
<evidence type="ECO:0000256" key="6">
    <source>
        <dbReference type="ARBA" id="ARBA00023002"/>
    </source>
</evidence>
<evidence type="ECO:0000256" key="8">
    <source>
        <dbReference type="ARBA" id="ARBA00047599"/>
    </source>
</evidence>
<name>A0ABQ1YHF9_9BACT</name>
<dbReference type="InterPro" id="IPR054585">
    <property type="entry name" value="NDH2-like_C"/>
</dbReference>
<feature type="domain" description="External alternative NADH-ubiquinone oxidoreductase-like C-terminal" evidence="11">
    <location>
        <begin position="352"/>
        <end position="409"/>
    </location>
</feature>
<dbReference type="InterPro" id="IPR045024">
    <property type="entry name" value="NDH-2"/>
</dbReference>
<dbReference type="Gene3D" id="3.50.50.100">
    <property type="match status" value="1"/>
</dbReference>
<dbReference type="InterPro" id="IPR023753">
    <property type="entry name" value="FAD/NAD-binding_dom"/>
</dbReference>
<dbReference type="EC" id="1.6.5.9" evidence="2"/>
<comment type="catalytic activity">
    <reaction evidence="8">
        <text>a quinone + NADH + H(+) = a quinol + NAD(+)</text>
        <dbReference type="Rhea" id="RHEA:46160"/>
        <dbReference type="ChEBI" id="CHEBI:15378"/>
        <dbReference type="ChEBI" id="CHEBI:24646"/>
        <dbReference type="ChEBI" id="CHEBI:57540"/>
        <dbReference type="ChEBI" id="CHEBI:57945"/>
        <dbReference type="ChEBI" id="CHEBI:132124"/>
        <dbReference type="EC" id="1.6.5.9"/>
    </reaction>
</comment>
<comment type="similarity">
    <text evidence="1">Belongs to the NADH dehydrogenase family.</text>
</comment>
<evidence type="ECO:0000256" key="7">
    <source>
        <dbReference type="ARBA" id="ARBA00023027"/>
    </source>
</evidence>
<dbReference type="PRINTS" id="PR00411">
    <property type="entry name" value="PNDRDTASEI"/>
</dbReference>
<dbReference type="RefSeq" id="WP_188928969.1">
    <property type="nucleotide sequence ID" value="NZ_BMIA01000001.1"/>
</dbReference>
<evidence type="ECO:0000313" key="12">
    <source>
        <dbReference type="EMBL" id="GGH24769.1"/>
    </source>
</evidence>
<accession>A0ABQ1YHF9</accession>
<sequence length="435" mass="48581">METTEENIIIIGGGFGGINLAKELLKNPFQVQVTLVDRNNYNFFPPLLYQVATGFLDVSGISYPYRRLFRNHSNFHFRMGELLEIKPDNNTVVLTTGELQYSKLVLATGKESNFFGNDNVKKHALPMKTVADAIYLKNAILERFELATRTTDPAERQKLTTIVVAGGGPTGVEIAGMHSELKANILEKDFPELSGLPFDIYLIDGLPTLLGPMSKESQQYTHKSLEAMGIKIRLNELVKDFDGDSVLLGSGMRIATKNLLWTAGVTVHVFEGLPNEVYGRGKRLIVNEFNMVTGTSNIYAIGDTCIQTTDQPFSNGHPQLAQVAIQQGKNLAHNMHLASRQQVLKPFHYNDKGSMAIIGRNKAVADLAKPHAHFEGFLAWLMWLFIHLLSLINVRNKIKTFASWVSAYLTKDQYLRMIIRPEQKDSNIGCAKAEQ</sequence>
<keyword evidence="4" id="KW-0274">FAD</keyword>
<evidence type="ECO:0000256" key="5">
    <source>
        <dbReference type="ARBA" id="ARBA00022946"/>
    </source>
</evidence>
<keyword evidence="9" id="KW-0472">Membrane</keyword>
<dbReference type="SUPFAM" id="SSF51905">
    <property type="entry name" value="FAD/NAD(P)-binding domain"/>
    <property type="match status" value="2"/>
</dbReference>
<evidence type="ECO:0000313" key="13">
    <source>
        <dbReference type="Proteomes" id="UP000600214"/>
    </source>
</evidence>
<feature type="domain" description="FAD/NAD(P)-binding" evidence="10">
    <location>
        <begin position="7"/>
        <end position="328"/>
    </location>
</feature>
<dbReference type="InterPro" id="IPR036188">
    <property type="entry name" value="FAD/NAD-bd_sf"/>
</dbReference>
<keyword evidence="9" id="KW-0812">Transmembrane</keyword>
<dbReference type="PANTHER" id="PTHR43706:SF47">
    <property type="entry name" value="EXTERNAL NADH-UBIQUINONE OXIDOREDUCTASE 1, MITOCHONDRIAL-RELATED"/>
    <property type="match status" value="1"/>
</dbReference>
<dbReference type="Proteomes" id="UP000600214">
    <property type="component" value="Unassembled WGS sequence"/>
</dbReference>
<comment type="caution">
    <text evidence="12">The sequence shown here is derived from an EMBL/GenBank/DDBJ whole genome shotgun (WGS) entry which is preliminary data.</text>
</comment>
<dbReference type="PRINTS" id="PR00368">
    <property type="entry name" value="FADPNR"/>
</dbReference>
<gene>
    <name evidence="12" type="ORF">GCM10007423_08480</name>
</gene>
<dbReference type="EMBL" id="BMIA01000001">
    <property type="protein sequence ID" value="GGH24769.1"/>
    <property type="molecule type" value="Genomic_DNA"/>
</dbReference>